<dbReference type="AlphaFoldDB" id="A0A7S4GA81"/>
<organism evidence="2">
    <name type="scientific">Eutreptiella gymnastica</name>
    <dbReference type="NCBI Taxonomy" id="73025"/>
    <lineage>
        <taxon>Eukaryota</taxon>
        <taxon>Discoba</taxon>
        <taxon>Euglenozoa</taxon>
        <taxon>Euglenida</taxon>
        <taxon>Spirocuta</taxon>
        <taxon>Euglenophyceae</taxon>
        <taxon>Eutreptiales</taxon>
        <taxon>Eutreptiaceae</taxon>
        <taxon>Eutreptiella</taxon>
    </lineage>
</organism>
<gene>
    <name evidence="2" type="ORF">EGYM00163_LOCUS41572</name>
</gene>
<evidence type="ECO:0000313" key="2">
    <source>
        <dbReference type="EMBL" id="CAE0830292.1"/>
    </source>
</evidence>
<reference evidence="2" key="1">
    <citation type="submission" date="2021-01" db="EMBL/GenBank/DDBJ databases">
        <authorList>
            <person name="Corre E."/>
            <person name="Pelletier E."/>
            <person name="Niang G."/>
            <person name="Scheremetjew M."/>
            <person name="Finn R."/>
            <person name="Kale V."/>
            <person name="Holt S."/>
            <person name="Cochrane G."/>
            <person name="Meng A."/>
            <person name="Brown T."/>
            <person name="Cohen L."/>
        </authorList>
    </citation>
    <scope>NUCLEOTIDE SEQUENCE</scope>
    <source>
        <strain evidence="2">CCMP1594</strain>
    </source>
</reference>
<feature type="compositionally biased region" description="Polar residues" evidence="1">
    <location>
        <begin position="120"/>
        <end position="137"/>
    </location>
</feature>
<sequence length="202" mass="21343">MDMANALRLEPCADHFSFHASQPMALAGVVPCRCPSPTPPDLSPLPCSFSPAQHPCAHCAHHDPSAPFLRVPLGGWRGGNHGRNPEDDGNTGSLRLDKAALAHGREGARVGRGNVGHASQPPQNESNSLHSKTQCSDGQRPVSRAGASPSFLIIPHTMGSPHPYDTLHHNNACQGASSIGHRVKSPPDACQLGSIWERSPGH</sequence>
<accession>A0A7S4GA81</accession>
<feature type="region of interest" description="Disordered" evidence="1">
    <location>
        <begin position="107"/>
        <end position="146"/>
    </location>
</feature>
<dbReference type="EMBL" id="HBJA01120774">
    <property type="protein sequence ID" value="CAE0830292.1"/>
    <property type="molecule type" value="Transcribed_RNA"/>
</dbReference>
<name>A0A7S4GA81_9EUGL</name>
<proteinExistence type="predicted"/>
<evidence type="ECO:0000256" key="1">
    <source>
        <dbReference type="SAM" id="MobiDB-lite"/>
    </source>
</evidence>
<protein>
    <submittedName>
        <fullName evidence="2">Uncharacterized protein</fullName>
    </submittedName>
</protein>